<feature type="region of interest" description="Disordered" evidence="3">
    <location>
        <begin position="451"/>
        <end position="474"/>
    </location>
</feature>
<dbReference type="PANTHER" id="PTHR42693:SF53">
    <property type="entry name" value="ENDO-4-O-SULFATASE"/>
    <property type="match status" value="1"/>
</dbReference>
<sequence>MSVRRWLAVLGCVLMAAAASGENAQRPNIVLIMADDLGYGDTGFNGNTLIQTPHLDALAAEGVTLTHFYSGNSVCSPTRATALTGRHHDRMGIWNANVGHLPKQEVTLAQILKAKGYATGHFGKWHLGTLSRTMSSKGERRKPALNYAPPWERDYDASFVTESAVQLWDPGLGKRSTNNPFFENGVALDGDDPSLRGGASRVVVDRMVPFVETSVEADTPFFAVCWFHAPHTDVIAGPEYLAMYPRHGEAAHYYGCVTEMDDQVGRIVKLLKDRGVFDSTLIFFCSDNGPEGKQPGGRNMGETAGYRGRKRALYDGGVRVPAFAVWPGMIESGTKSDAVLSTLDYFPTVQNIVGYTMSDDRPLDGEDVLDILTGDRDQRTTPLVFRYRGKFSSWIDGPYKLVMPAGELYDMENDPFETTDVSAEMPKKTEAMTQALAERFESIRASHAGADYGDAGFEPVDPWRPLQLQPKESP</sequence>
<dbReference type="Pfam" id="PF00884">
    <property type="entry name" value="Sulfatase"/>
    <property type="match status" value="1"/>
</dbReference>
<keyword evidence="2" id="KW-0378">Hydrolase</keyword>
<comment type="similarity">
    <text evidence="1">Belongs to the sulfatase family.</text>
</comment>
<gene>
    <name evidence="6" type="ORF">HNQ40_003500</name>
</gene>
<reference evidence="6 7" key="1">
    <citation type="submission" date="2020-08" db="EMBL/GenBank/DDBJ databases">
        <title>Genomic Encyclopedia of Type Strains, Phase IV (KMG-IV): sequencing the most valuable type-strain genomes for metagenomic binning, comparative biology and taxonomic classification.</title>
        <authorList>
            <person name="Goeker M."/>
        </authorList>
    </citation>
    <scope>NUCLEOTIDE SEQUENCE [LARGE SCALE GENOMIC DNA]</scope>
    <source>
        <strain evidence="6 7">DSM 103725</strain>
    </source>
</reference>
<dbReference type="PANTHER" id="PTHR42693">
    <property type="entry name" value="ARYLSULFATASE FAMILY MEMBER"/>
    <property type="match status" value="1"/>
</dbReference>
<organism evidence="6 7">
    <name type="scientific">Algisphaera agarilytica</name>
    <dbReference type="NCBI Taxonomy" id="1385975"/>
    <lineage>
        <taxon>Bacteria</taxon>
        <taxon>Pseudomonadati</taxon>
        <taxon>Planctomycetota</taxon>
        <taxon>Phycisphaerae</taxon>
        <taxon>Phycisphaerales</taxon>
        <taxon>Phycisphaeraceae</taxon>
        <taxon>Algisphaera</taxon>
    </lineage>
</organism>
<evidence type="ECO:0000256" key="2">
    <source>
        <dbReference type="ARBA" id="ARBA00022801"/>
    </source>
</evidence>
<accession>A0A7X0HC44</accession>
<dbReference type="Gene3D" id="3.30.1120.10">
    <property type="match status" value="1"/>
</dbReference>
<feature type="domain" description="Sulfatase N-terminal" evidence="5">
    <location>
        <begin position="27"/>
        <end position="354"/>
    </location>
</feature>
<evidence type="ECO:0000256" key="1">
    <source>
        <dbReference type="ARBA" id="ARBA00008779"/>
    </source>
</evidence>
<evidence type="ECO:0000256" key="3">
    <source>
        <dbReference type="SAM" id="MobiDB-lite"/>
    </source>
</evidence>
<protein>
    <submittedName>
        <fullName evidence="6">Arylsulfatase A-like enzyme</fullName>
    </submittedName>
</protein>
<evidence type="ECO:0000256" key="4">
    <source>
        <dbReference type="SAM" id="SignalP"/>
    </source>
</evidence>
<dbReference type="Proteomes" id="UP000541810">
    <property type="component" value="Unassembled WGS sequence"/>
</dbReference>
<dbReference type="EMBL" id="JACHGY010000001">
    <property type="protein sequence ID" value="MBB6431694.1"/>
    <property type="molecule type" value="Genomic_DNA"/>
</dbReference>
<evidence type="ECO:0000313" key="7">
    <source>
        <dbReference type="Proteomes" id="UP000541810"/>
    </source>
</evidence>
<evidence type="ECO:0000313" key="6">
    <source>
        <dbReference type="EMBL" id="MBB6431694.1"/>
    </source>
</evidence>
<comment type="caution">
    <text evidence="6">The sequence shown here is derived from an EMBL/GenBank/DDBJ whole genome shotgun (WGS) entry which is preliminary data.</text>
</comment>
<dbReference type="RefSeq" id="WP_221435613.1">
    <property type="nucleotide sequence ID" value="NZ_JACHGY010000001.1"/>
</dbReference>
<dbReference type="InterPro" id="IPR050738">
    <property type="entry name" value="Sulfatase"/>
</dbReference>
<dbReference type="SUPFAM" id="SSF53649">
    <property type="entry name" value="Alkaline phosphatase-like"/>
    <property type="match status" value="1"/>
</dbReference>
<keyword evidence="7" id="KW-1185">Reference proteome</keyword>
<dbReference type="InterPro" id="IPR017850">
    <property type="entry name" value="Alkaline_phosphatase_core_sf"/>
</dbReference>
<dbReference type="GO" id="GO:0004065">
    <property type="term" value="F:arylsulfatase activity"/>
    <property type="evidence" value="ECO:0007669"/>
    <property type="project" value="TreeGrafter"/>
</dbReference>
<dbReference type="InterPro" id="IPR000917">
    <property type="entry name" value="Sulfatase_N"/>
</dbReference>
<keyword evidence="4" id="KW-0732">Signal</keyword>
<dbReference type="AlphaFoldDB" id="A0A7X0HC44"/>
<feature type="signal peptide" evidence="4">
    <location>
        <begin position="1"/>
        <end position="24"/>
    </location>
</feature>
<evidence type="ECO:0000259" key="5">
    <source>
        <dbReference type="Pfam" id="PF00884"/>
    </source>
</evidence>
<dbReference type="Gene3D" id="3.40.720.10">
    <property type="entry name" value="Alkaline Phosphatase, subunit A"/>
    <property type="match status" value="1"/>
</dbReference>
<feature type="chain" id="PRO_5030860880" evidence="4">
    <location>
        <begin position="25"/>
        <end position="474"/>
    </location>
</feature>
<name>A0A7X0HC44_9BACT</name>
<proteinExistence type="inferred from homology"/>